<comment type="pathway">
    <text evidence="1 8">Cofactor biosynthesis; (R)-pantothenate biosynthesis; (R)-pantothenate from (R)-pantoate and beta-alanine: step 1/1.</text>
</comment>
<accession>F8E6G2</accession>
<dbReference type="FunFam" id="3.40.50.620:FF:000013">
    <property type="entry name" value="Pantothenate synthetase"/>
    <property type="match status" value="1"/>
</dbReference>
<comment type="subcellular location">
    <subcellularLocation>
        <location evidence="8">Cytoplasm</location>
    </subcellularLocation>
</comment>
<dbReference type="AlphaFoldDB" id="F8E6G2"/>
<organism evidence="9 10">
    <name type="scientific">Flexistipes sinusarabici (strain ATCC 49648 / DSM 4947 / MAS 10)</name>
    <dbReference type="NCBI Taxonomy" id="717231"/>
    <lineage>
        <taxon>Bacteria</taxon>
        <taxon>Pseudomonadati</taxon>
        <taxon>Deferribacterota</taxon>
        <taxon>Deferribacteres</taxon>
        <taxon>Deferribacterales</taxon>
        <taxon>Flexistipitaceae</taxon>
        <taxon>Flexistipes</taxon>
    </lineage>
</organism>
<dbReference type="EC" id="6.3.2.1" evidence="8"/>
<dbReference type="KEGG" id="fsi:Flexsi_1143"/>
<dbReference type="HAMAP" id="MF_00158">
    <property type="entry name" value="PanC"/>
    <property type="match status" value="1"/>
</dbReference>
<dbReference type="OrthoDB" id="9773087at2"/>
<dbReference type="GO" id="GO:0005524">
    <property type="term" value="F:ATP binding"/>
    <property type="evidence" value="ECO:0007669"/>
    <property type="project" value="UniProtKB-KW"/>
</dbReference>
<name>F8E6G2_FLESM</name>
<dbReference type="PANTHER" id="PTHR21299:SF1">
    <property type="entry name" value="PANTOATE--BETA-ALANINE LIGASE"/>
    <property type="match status" value="1"/>
</dbReference>
<comment type="catalytic activity">
    <reaction evidence="7 8">
        <text>(R)-pantoate + beta-alanine + ATP = (R)-pantothenate + AMP + diphosphate + H(+)</text>
        <dbReference type="Rhea" id="RHEA:10912"/>
        <dbReference type="ChEBI" id="CHEBI:15378"/>
        <dbReference type="ChEBI" id="CHEBI:15980"/>
        <dbReference type="ChEBI" id="CHEBI:29032"/>
        <dbReference type="ChEBI" id="CHEBI:30616"/>
        <dbReference type="ChEBI" id="CHEBI:33019"/>
        <dbReference type="ChEBI" id="CHEBI:57966"/>
        <dbReference type="ChEBI" id="CHEBI:456215"/>
        <dbReference type="EC" id="6.3.2.1"/>
    </reaction>
</comment>
<feature type="active site" description="Proton donor" evidence="8">
    <location>
        <position position="37"/>
    </location>
</feature>
<proteinExistence type="inferred from homology"/>
<dbReference type="EMBL" id="CP002858">
    <property type="protein sequence ID" value="AEI14799.1"/>
    <property type="molecule type" value="Genomic_DNA"/>
</dbReference>
<evidence type="ECO:0000313" key="9">
    <source>
        <dbReference type="EMBL" id="AEI14799.1"/>
    </source>
</evidence>
<dbReference type="GO" id="GO:0005829">
    <property type="term" value="C:cytosol"/>
    <property type="evidence" value="ECO:0007669"/>
    <property type="project" value="TreeGrafter"/>
</dbReference>
<evidence type="ECO:0000256" key="8">
    <source>
        <dbReference type="HAMAP-Rule" id="MF_00158"/>
    </source>
</evidence>
<dbReference type="RefSeq" id="WP_013886286.1">
    <property type="nucleotide sequence ID" value="NC_015672.1"/>
</dbReference>
<dbReference type="SUPFAM" id="SSF52374">
    <property type="entry name" value="Nucleotidylyl transferase"/>
    <property type="match status" value="1"/>
</dbReference>
<keyword evidence="3 8" id="KW-0436">Ligase</keyword>
<evidence type="ECO:0000256" key="3">
    <source>
        <dbReference type="ARBA" id="ARBA00022598"/>
    </source>
</evidence>
<feature type="binding site" evidence="8">
    <location>
        <position position="176"/>
    </location>
    <ligand>
        <name>ATP</name>
        <dbReference type="ChEBI" id="CHEBI:30616"/>
    </ligand>
</feature>
<dbReference type="Proteomes" id="UP000006621">
    <property type="component" value="Chromosome"/>
</dbReference>
<comment type="miscellaneous">
    <text evidence="8">The reaction proceeds by a bi uni uni bi ping pong mechanism.</text>
</comment>
<evidence type="ECO:0000313" key="10">
    <source>
        <dbReference type="Proteomes" id="UP000006621"/>
    </source>
</evidence>
<dbReference type="Gene3D" id="3.30.1300.10">
    <property type="entry name" value="Pantoate-beta-alanine ligase, C-terminal domain"/>
    <property type="match status" value="1"/>
</dbReference>
<sequence length="279" mass="31572">MKILHKIKDVRNFVKEEKGKNKSIGLVPTMGFLHQGHLELVNKSLADNDITVVSIFVNPAQFGPNEDFESYPRDFNRDISLLKEKGVDCVFAPPVDEMYPENFATKVVVRGLTETLCGNKRPGHFEGVATVVTKLLNITDADRAYFGKKDYQQLKVIERFVKDLNINTKIKGIPIVREKDGLAVSSRNIYLSDDERKSALSLVKSFDVVQNLLDEGERDADVIRERVIDFISGFKNTNIDYVSIVDPETLEYKGLIEDKFLLALAVYVGKARLIDNKIF</sequence>
<gene>
    <name evidence="8" type="primary">panC</name>
    <name evidence="9" type="ordered locus">Flexsi_1143</name>
</gene>
<reference evidence="10" key="2">
    <citation type="submission" date="2011-06" db="EMBL/GenBank/DDBJ databases">
        <title>The complete genome of Flexistipes sinusarabici DSM 4947.</title>
        <authorList>
            <person name="Lucas S."/>
            <person name="Han J."/>
            <person name="Lapidus A."/>
            <person name="Bruce D."/>
            <person name="Goodwin L."/>
            <person name="Pitluck S."/>
            <person name="Peters L."/>
            <person name="Kyrpides N."/>
            <person name="Mavromatis K."/>
            <person name="Ivanova N."/>
            <person name="Mikhailova N."/>
            <person name="Chertkov O."/>
            <person name="Detter J.C."/>
            <person name="Tapia R."/>
            <person name="Han C."/>
            <person name="Land M."/>
            <person name="Hauser L."/>
            <person name="Markowitz V."/>
            <person name="Cheng J.-F."/>
            <person name="Hugenholtz P."/>
            <person name="Woyke T."/>
            <person name="Wu D."/>
            <person name="Spring S."/>
            <person name="Schroeder M."/>
            <person name="Brambilla E."/>
            <person name="Klenk H.-P."/>
            <person name="Eisen J.A."/>
        </authorList>
    </citation>
    <scope>NUCLEOTIDE SEQUENCE [LARGE SCALE GENOMIC DNA]</scope>
    <source>
        <strain evidence="10">DSM 4947 / MAS 10</strain>
    </source>
</reference>
<comment type="similarity">
    <text evidence="2 8">Belongs to the pantothenate synthetase family.</text>
</comment>
<feature type="binding site" evidence="8">
    <location>
        <begin position="184"/>
        <end position="187"/>
    </location>
    <ligand>
        <name>ATP</name>
        <dbReference type="ChEBI" id="CHEBI:30616"/>
    </ligand>
</feature>
<dbReference type="CDD" id="cd00560">
    <property type="entry name" value="PanC"/>
    <property type="match status" value="1"/>
</dbReference>
<keyword evidence="10" id="KW-1185">Reference proteome</keyword>
<comment type="function">
    <text evidence="8">Catalyzes the condensation of pantoate with beta-alanine in an ATP-dependent reaction via a pantoyl-adenylate intermediate.</text>
</comment>
<dbReference type="STRING" id="717231.Flexsi_1143"/>
<comment type="subunit">
    <text evidence="8">Homodimer.</text>
</comment>
<dbReference type="UniPathway" id="UPA00028">
    <property type="reaction ID" value="UER00005"/>
</dbReference>
<protein>
    <recommendedName>
        <fullName evidence="8">Pantothenate synthetase</fullName>
        <shortName evidence="8">PS</shortName>
        <ecNumber evidence="8">6.3.2.1</ecNumber>
    </recommendedName>
    <alternativeName>
        <fullName evidence="8">Pantoate--beta-alanine ligase</fullName>
    </alternativeName>
    <alternativeName>
        <fullName evidence="8">Pantoate-activating enzyme</fullName>
    </alternativeName>
</protein>
<dbReference type="InterPro" id="IPR003721">
    <property type="entry name" value="Pantoate_ligase"/>
</dbReference>
<evidence type="ECO:0000256" key="4">
    <source>
        <dbReference type="ARBA" id="ARBA00022655"/>
    </source>
</evidence>
<keyword evidence="6 8" id="KW-0067">ATP-binding</keyword>
<feature type="binding site" evidence="8">
    <location>
        <position position="153"/>
    </location>
    <ligand>
        <name>(R)-pantoate</name>
        <dbReference type="ChEBI" id="CHEBI:15980"/>
    </ligand>
</feature>
<feature type="binding site" evidence="8">
    <location>
        <begin position="30"/>
        <end position="37"/>
    </location>
    <ligand>
        <name>ATP</name>
        <dbReference type="ChEBI" id="CHEBI:30616"/>
    </ligand>
</feature>
<keyword evidence="5 8" id="KW-0547">Nucleotide-binding</keyword>
<evidence type="ECO:0000256" key="7">
    <source>
        <dbReference type="ARBA" id="ARBA00048258"/>
    </source>
</evidence>
<evidence type="ECO:0000256" key="6">
    <source>
        <dbReference type="ARBA" id="ARBA00022840"/>
    </source>
</evidence>
<feature type="binding site" evidence="8">
    <location>
        <position position="61"/>
    </location>
    <ligand>
        <name>beta-alanine</name>
        <dbReference type="ChEBI" id="CHEBI:57966"/>
    </ligand>
</feature>
<keyword evidence="8" id="KW-0963">Cytoplasm</keyword>
<feature type="binding site" evidence="8">
    <location>
        <begin position="147"/>
        <end position="150"/>
    </location>
    <ligand>
        <name>ATP</name>
        <dbReference type="ChEBI" id="CHEBI:30616"/>
    </ligand>
</feature>
<dbReference type="GO" id="GO:0004592">
    <property type="term" value="F:pantoate-beta-alanine ligase activity"/>
    <property type="evidence" value="ECO:0007669"/>
    <property type="project" value="UniProtKB-UniRule"/>
</dbReference>
<evidence type="ECO:0000256" key="1">
    <source>
        <dbReference type="ARBA" id="ARBA00004990"/>
    </source>
</evidence>
<dbReference type="InterPro" id="IPR014729">
    <property type="entry name" value="Rossmann-like_a/b/a_fold"/>
</dbReference>
<evidence type="ECO:0000256" key="2">
    <source>
        <dbReference type="ARBA" id="ARBA00009256"/>
    </source>
</evidence>
<evidence type="ECO:0000256" key="5">
    <source>
        <dbReference type="ARBA" id="ARBA00022741"/>
    </source>
</evidence>
<keyword evidence="4 8" id="KW-0566">Pantothenate biosynthesis</keyword>
<dbReference type="Gene3D" id="3.40.50.620">
    <property type="entry name" value="HUPs"/>
    <property type="match status" value="1"/>
</dbReference>
<feature type="binding site" evidence="8">
    <location>
        <position position="61"/>
    </location>
    <ligand>
        <name>(R)-pantoate</name>
        <dbReference type="ChEBI" id="CHEBI:15980"/>
    </ligand>
</feature>
<reference evidence="9 10" key="1">
    <citation type="journal article" date="2011" name="Stand. Genomic Sci.">
        <title>Genome sequence of the moderately thermophilic halophile Flexistipes sinusarabici strain (MAS10).</title>
        <authorList>
            <person name="Lapidus A."/>
            <person name="Chertkov O."/>
            <person name="Nolan M."/>
            <person name="Lucas S."/>
            <person name="Hammon N."/>
            <person name="Deshpande S."/>
            <person name="Cheng J.F."/>
            <person name="Tapia R."/>
            <person name="Han C."/>
            <person name="Goodwin L."/>
            <person name="Pitluck S."/>
            <person name="Liolios K."/>
            <person name="Pagani I."/>
            <person name="Ivanova N."/>
            <person name="Huntemann M."/>
            <person name="Mavromatis K."/>
            <person name="Mikhailova N."/>
            <person name="Pati A."/>
            <person name="Chen A."/>
            <person name="Palaniappan K."/>
            <person name="Land M."/>
            <person name="Hauser L."/>
            <person name="Brambilla E.M."/>
            <person name="Rohde M."/>
            <person name="Abt B."/>
            <person name="Spring S."/>
            <person name="Goker M."/>
            <person name="Bristow J."/>
            <person name="Eisen J.A."/>
            <person name="Markowitz V."/>
            <person name="Hugenholtz P."/>
            <person name="Kyrpides N.C."/>
            <person name="Klenk H.P."/>
            <person name="Woyke T."/>
        </authorList>
    </citation>
    <scope>NUCLEOTIDE SEQUENCE [LARGE SCALE GENOMIC DNA]</scope>
    <source>
        <strain evidence="10">DSM 4947 / MAS 10</strain>
    </source>
</reference>
<dbReference type="HOGENOM" id="CLU_047148_0_0_0"/>
<dbReference type="NCBIfam" id="TIGR00018">
    <property type="entry name" value="panC"/>
    <property type="match status" value="1"/>
</dbReference>
<dbReference type="eggNOG" id="COG0414">
    <property type="taxonomic scope" value="Bacteria"/>
</dbReference>
<dbReference type="InterPro" id="IPR042176">
    <property type="entry name" value="Pantoate_ligase_C"/>
</dbReference>
<dbReference type="PANTHER" id="PTHR21299">
    <property type="entry name" value="CYTIDYLATE KINASE/PANTOATE-BETA-ALANINE LIGASE"/>
    <property type="match status" value="1"/>
</dbReference>
<dbReference type="GO" id="GO:0015940">
    <property type="term" value="P:pantothenate biosynthetic process"/>
    <property type="evidence" value="ECO:0007669"/>
    <property type="project" value="UniProtKB-UniRule"/>
</dbReference>
<dbReference type="Pfam" id="PF02569">
    <property type="entry name" value="Pantoate_ligase"/>
    <property type="match status" value="1"/>
</dbReference>